<gene>
    <name evidence="1" type="ORF">BZ3500_MVSOF-1268-A1-R1_CHR5-2G07704</name>
</gene>
<dbReference type="Proteomes" id="UP000249723">
    <property type="component" value="Unassembled WGS sequence"/>
</dbReference>
<name>A0A2X0M131_9BASI</name>
<keyword evidence="2" id="KW-1185">Reference proteome</keyword>
<organism evidence="1 2">
    <name type="scientific">Microbotryum saponariae</name>
    <dbReference type="NCBI Taxonomy" id="289078"/>
    <lineage>
        <taxon>Eukaryota</taxon>
        <taxon>Fungi</taxon>
        <taxon>Dikarya</taxon>
        <taxon>Basidiomycota</taxon>
        <taxon>Pucciniomycotina</taxon>
        <taxon>Microbotryomycetes</taxon>
        <taxon>Microbotryales</taxon>
        <taxon>Microbotryaceae</taxon>
        <taxon>Microbotryum</taxon>
    </lineage>
</organism>
<evidence type="ECO:0000313" key="2">
    <source>
        <dbReference type="Proteomes" id="UP000249723"/>
    </source>
</evidence>
<dbReference type="AlphaFoldDB" id="A0A2X0M131"/>
<dbReference type="OrthoDB" id="411615at2759"/>
<dbReference type="STRING" id="289078.A0A2X0M131"/>
<evidence type="ECO:0000313" key="1">
    <source>
        <dbReference type="EMBL" id="SCZ92202.1"/>
    </source>
</evidence>
<protein>
    <submittedName>
        <fullName evidence="1">BZ3500_MvSof-1268-A1-R1_Chr5-2g07704 protein</fullName>
    </submittedName>
</protein>
<dbReference type="EMBL" id="FMWP01000018">
    <property type="protein sequence ID" value="SCZ92202.1"/>
    <property type="molecule type" value="Genomic_DNA"/>
</dbReference>
<reference evidence="2" key="1">
    <citation type="submission" date="2016-10" db="EMBL/GenBank/DDBJ databases">
        <authorList>
            <person name="Jeantristanb JTB J.-T."/>
            <person name="Ricardo R."/>
        </authorList>
    </citation>
    <scope>NUCLEOTIDE SEQUENCE [LARGE SCALE GENOMIC DNA]</scope>
</reference>
<accession>A0A2X0M131</accession>
<proteinExistence type="predicted"/>
<sequence length="107" mass="12092">MKTKATPMLDKEDRAVDTSATLDDLHMYQSMVGALQYAPQTTFTSPTENDLLAVKHIFRYLAGTIDFGLCYQLNGSTNLVIYSDASWASDFVNQRIKRCNSQPKKDY</sequence>